<comment type="subcellular location">
    <subcellularLocation>
        <location evidence="1">Secreted</location>
    </subcellularLocation>
</comment>
<dbReference type="PRINTS" id="PR00724">
    <property type="entry name" value="CRBOXYPTASEC"/>
</dbReference>
<accession>A0AAW2U8K4</accession>
<dbReference type="GO" id="GO:0005576">
    <property type="term" value="C:extracellular region"/>
    <property type="evidence" value="ECO:0007669"/>
    <property type="project" value="UniProtKB-SubCell"/>
</dbReference>
<dbReference type="Gene3D" id="3.40.50.12670">
    <property type="match status" value="1"/>
</dbReference>
<feature type="signal peptide" evidence="11">
    <location>
        <begin position="1"/>
        <end position="22"/>
    </location>
</feature>
<dbReference type="FunFam" id="3.40.50.1820:FF:000030">
    <property type="entry name" value="Carboxypeptidase"/>
    <property type="match status" value="1"/>
</dbReference>
<comment type="similarity">
    <text evidence="2 11">Belongs to the peptidase S10 family.</text>
</comment>
<dbReference type="Pfam" id="PF00450">
    <property type="entry name" value="Peptidase_S10"/>
    <property type="match status" value="1"/>
</dbReference>
<evidence type="ECO:0000256" key="6">
    <source>
        <dbReference type="ARBA" id="ARBA00022729"/>
    </source>
</evidence>
<evidence type="ECO:0000256" key="5">
    <source>
        <dbReference type="ARBA" id="ARBA00022670"/>
    </source>
</evidence>
<sequence length="520" mass="57958">MSALILLFSSALLLTCLTAAAAESSGEKQIAALSRIYNEKLKNSTGMDRSHFNGSRHHDFHGAKVHPQVGLKESDRIERLPGQPPVKFKQYGGYVTVDRKAGRAFYYYFAEAQRSHESLPLLLWLNGGPGCSSLAYGAMQELGPFRVHSDGKTLYKNKFSWNHAANVLFLESPAGVGFSYSNTTADIQIGGDRKTATDNYIFLLNWLERFPEYKNRDFYISGESYAGHYVPQLAHTILYHNLKANNTIINLKGIIIGNAVIDDETDVKGMYEYFATHALVSDETTNRIMKYCDFSPNATQQSDECNEAATEADRCINPIDIYNIYAPLCSNSSLTDKPKKPNGGSMDPCSDYYVYAYLNRGEVSERLSMPMSLKSLCLATMQTRRCGLLAIATCNHDYGHGFDEVLKKWTDSPATIIPLLKEFMAHGLRVWIFSGDIDGRIPVTSTKQSIKKMKLPIKTSWHPWFLGGEVGGYTQVYEGNLTFATVRGAGHQVPSYQPARALSLIMHFLAGTDLPDSSRF</sequence>
<dbReference type="InterPro" id="IPR018202">
    <property type="entry name" value="Ser_caboxypep_ser_AS"/>
</dbReference>
<keyword evidence="6 11" id="KW-0732">Signal</keyword>
<keyword evidence="7 11" id="KW-0378">Hydrolase</keyword>
<dbReference type="SUPFAM" id="SSF53474">
    <property type="entry name" value="alpha/beta-Hydrolases"/>
    <property type="match status" value="1"/>
</dbReference>
<dbReference type="InterPro" id="IPR033124">
    <property type="entry name" value="Ser_caboxypep_his_AS"/>
</dbReference>
<evidence type="ECO:0000313" key="12">
    <source>
        <dbReference type="EMBL" id="KAL0413676.1"/>
    </source>
</evidence>
<evidence type="ECO:0000256" key="1">
    <source>
        <dbReference type="ARBA" id="ARBA00004613"/>
    </source>
</evidence>
<evidence type="ECO:0000256" key="2">
    <source>
        <dbReference type="ARBA" id="ARBA00009431"/>
    </source>
</evidence>
<feature type="chain" id="PRO_5043092168" description="Carboxypeptidase" evidence="11">
    <location>
        <begin position="23"/>
        <end position="520"/>
    </location>
</feature>
<dbReference type="EC" id="3.4.16.-" evidence="11"/>
<dbReference type="EMBL" id="JACGWJ010000006">
    <property type="protein sequence ID" value="KAL0413676.1"/>
    <property type="molecule type" value="Genomic_DNA"/>
</dbReference>
<dbReference type="Gene3D" id="3.40.50.1820">
    <property type="entry name" value="alpha/beta hydrolase"/>
    <property type="match status" value="1"/>
</dbReference>
<evidence type="ECO:0000256" key="9">
    <source>
        <dbReference type="ARBA" id="ARBA00023180"/>
    </source>
</evidence>
<evidence type="ECO:0000256" key="4">
    <source>
        <dbReference type="ARBA" id="ARBA00022645"/>
    </source>
</evidence>
<dbReference type="GO" id="GO:0005773">
    <property type="term" value="C:vacuole"/>
    <property type="evidence" value="ECO:0007669"/>
    <property type="project" value="TreeGrafter"/>
</dbReference>
<proteinExistence type="inferred from homology"/>
<evidence type="ECO:0000256" key="7">
    <source>
        <dbReference type="ARBA" id="ARBA00022801"/>
    </source>
</evidence>
<protein>
    <recommendedName>
        <fullName evidence="11">Carboxypeptidase</fullName>
        <ecNumber evidence="11">3.4.16.-</ecNumber>
    </recommendedName>
</protein>
<keyword evidence="4 11" id="KW-0121">Carboxypeptidase</keyword>
<dbReference type="PANTHER" id="PTHR11802">
    <property type="entry name" value="SERINE PROTEASE FAMILY S10 SERINE CARBOXYPEPTIDASE"/>
    <property type="match status" value="1"/>
</dbReference>
<dbReference type="InterPro" id="IPR029058">
    <property type="entry name" value="AB_hydrolase_fold"/>
</dbReference>
<evidence type="ECO:0000256" key="8">
    <source>
        <dbReference type="ARBA" id="ARBA00023157"/>
    </source>
</evidence>
<keyword evidence="5 11" id="KW-0645">Protease</keyword>
<dbReference type="InterPro" id="IPR001563">
    <property type="entry name" value="Peptidase_S10"/>
</dbReference>
<reference evidence="12" key="1">
    <citation type="submission" date="2020-06" db="EMBL/GenBank/DDBJ databases">
        <authorList>
            <person name="Li T."/>
            <person name="Hu X."/>
            <person name="Zhang T."/>
            <person name="Song X."/>
            <person name="Zhang H."/>
            <person name="Dai N."/>
            <person name="Sheng W."/>
            <person name="Hou X."/>
            <person name="Wei L."/>
        </authorList>
    </citation>
    <scope>NUCLEOTIDE SEQUENCE</scope>
    <source>
        <strain evidence="12">G02</strain>
        <tissue evidence="12">Leaf</tissue>
    </source>
</reference>
<gene>
    <name evidence="12" type="ORF">Sradi_1569300</name>
</gene>
<dbReference type="AlphaFoldDB" id="A0AAW2U8K4"/>
<name>A0AAW2U8K4_SESRA</name>
<organism evidence="12">
    <name type="scientific">Sesamum radiatum</name>
    <name type="common">Black benniseed</name>
    <dbReference type="NCBI Taxonomy" id="300843"/>
    <lineage>
        <taxon>Eukaryota</taxon>
        <taxon>Viridiplantae</taxon>
        <taxon>Streptophyta</taxon>
        <taxon>Embryophyta</taxon>
        <taxon>Tracheophyta</taxon>
        <taxon>Spermatophyta</taxon>
        <taxon>Magnoliopsida</taxon>
        <taxon>eudicotyledons</taxon>
        <taxon>Gunneridae</taxon>
        <taxon>Pentapetalae</taxon>
        <taxon>asterids</taxon>
        <taxon>lamiids</taxon>
        <taxon>Lamiales</taxon>
        <taxon>Pedaliaceae</taxon>
        <taxon>Sesamum</taxon>
    </lineage>
</organism>
<comment type="caution">
    <text evidence="12">The sequence shown here is derived from an EMBL/GenBank/DDBJ whole genome shotgun (WGS) entry which is preliminary data.</text>
</comment>
<keyword evidence="8" id="KW-1015">Disulfide bond</keyword>
<evidence type="ECO:0000256" key="10">
    <source>
        <dbReference type="ARBA" id="ARBA00037399"/>
    </source>
</evidence>
<dbReference type="PANTHER" id="PTHR11802:SF132">
    <property type="entry name" value="SERINE CARBOXYPEPTIDASE-LIKE 36-RELATED"/>
    <property type="match status" value="1"/>
</dbReference>
<evidence type="ECO:0000256" key="3">
    <source>
        <dbReference type="ARBA" id="ARBA00022525"/>
    </source>
</evidence>
<reference evidence="12" key="2">
    <citation type="journal article" date="2024" name="Plant">
        <title>Genomic evolution and insights into agronomic trait innovations of Sesamum species.</title>
        <authorList>
            <person name="Miao H."/>
            <person name="Wang L."/>
            <person name="Qu L."/>
            <person name="Liu H."/>
            <person name="Sun Y."/>
            <person name="Le M."/>
            <person name="Wang Q."/>
            <person name="Wei S."/>
            <person name="Zheng Y."/>
            <person name="Lin W."/>
            <person name="Duan Y."/>
            <person name="Cao H."/>
            <person name="Xiong S."/>
            <person name="Wang X."/>
            <person name="Wei L."/>
            <person name="Li C."/>
            <person name="Ma Q."/>
            <person name="Ju M."/>
            <person name="Zhao R."/>
            <person name="Li G."/>
            <person name="Mu C."/>
            <person name="Tian Q."/>
            <person name="Mei H."/>
            <person name="Zhang T."/>
            <person name="Gao T."/>
            <person name="Zhang H."/>
        </authorList>
    </citation>
    <scope>NUCLEOTIDE SEQUENCE</scope>
    <source>
        <strain evidence="12">G02</strain>
    </source>
</reference>
<dbReference type="PROSITE" id="PS00560">
    <property type="entry name" value="CARBOXYPEPT_SER_HIS"/>
    <property type="match status" value="1"/>
</dbReference>
<evidence type="ECO:0000256" key="11">
    <source>
        <dbReference type="RuleBase" id="RU361156"/>
    </source>
</evidence>
<keyword evidence="3" id="KW-0964">Secreted</keyword>
<dbReference type="GO" id="GO:0004185">
    <property type="term" value="F:serine-type carboxypeptidase activity"/>
    <property type="evidence" value="ECO:0007669"/>
    <property type="project" value="UniProtKB-UniRule"/>
</dbReference>
<dbReference type="GO" id="GO:0006508">
    <property type="term" value="P:proteolysis"/>
    <property type="evidence" value="ECO:0007669"/>
    <property type="project" value="UniProtKB-KW"/>
</dbReference>
<dbReference type="PROSITE" id="PS00131">
    <property type="entry name" value="CARBOXYPEPT_SER_SER"/>
    <property type="match status" value="1"/>
</dbReference>
<keyword evidence="9" id="KW-0325">Glycoprotein</keyword>
<comment type="function">
    <text evidence="10">Probable carboxypeptidase.</text>
</comment>